<reference evidence="2" key="1">
    <citation type="submission" date="2023-04" db="EMBL/GenBank/DDBJ databases">
        <title>Phytophthora lilii NBRC 32176.</title>
        <authorList>
            <person name="Ichikawa N."/>
            <person name="Sato H."/>
            <person name="Tonouchi N."/>
        </authorList>
    </citation>
    <scope>NUCLEOTIDE SEQUENCE</scope>
    <source>
        <strain evidence="2">NBRC 32176</strain>
    </source>
</reference>
<evidence type="ECO:0000256" key="1">
    <source>
        <dbReference type="SAM" id="Coils"/>
    </source>
</evidence>
<organism evidence="2 3">
    <name type="scientific">Phytophthora lilii</name>
    <dbReference type="NCBI Taxonomy" id="2077276"/>
    <lineage>
        <taxon>Eukaryota</taxon>
        <taxon>Sar</taxon>
        <taxon>Stramenopiles</taxon>
        <taxon>Oomycota</taxon>
        <taxon>Peronosporomycetes</taxon>
        <taxon>Peronosporales</taxon>
        <taxon>Peronosporaceae</taxon>
        <taxon>Phytophthora</taxon>
    </lineage>
</organism>
<evidence type="ECO:0000313" key="3">
    <source>
        <dbReference type="Proteomes" id="UP001165083"/>
    </source>
</evidence>
<keyword evidence="3" id="KW-1185">Reference proteome</keyword>
<name>A0A9W6U7X0_9STRA</name>
<accession>A0A9W6U7X0</accession>
<feature type="coiled-coil region" evidence="1">
    <location>
        <begin position="6"/>
        <end position="40"/>
    </location>
</feature>
<keyword evidence="1" id="KW-0175">Coiled coil</keyword>
<dbReference type="Proteomes" id="UP001165083">
    <property type="component" value="Unassembled WGS sequence"/>
</dbReference>
<dbReference type="AlphaFoldDB" id="A0A9W6U7X0"/>
<proteinExistence type="predicted"/>
<gene>
    <name evidence="2" type="ORF">Plil01_001135600</name>
</gene>
<dbReference type="OrthoDB" id="99873at2759"/>
<protein>
    <submittedName>
        <fullName evidence="2">Unnamed protein product</fullName>
    </submittedName>
</protein>
<evidence type="ECO:0000313" key="2">
    <source>
        <dbReference type="EMBL" id="GMF27180.1"/>
    </source>
</evidence>
<dbReference type="EMBL" id="BSXW01000649">
    <property type="protein sequence ID" value="GMF27180.1"/>
    <property type="molecule type" value="Genomic_DNA"/>
</dbReference>
<comment type="caution">
    <text evidence="2">The sequence shown here is derived from an EMBL/GenBank/DDBJ whole genome shotgun (WGS) entry which is preliminary data.</text>
</comment>
<sequence>MWKSVAAIARRECKAAQAENGRLKNELHMYAQASEKLQAQLIHANARQQHWMDGTFAFVNAIRVGMIMSRHLQLENTRIFDSLESKVNERFHEVDTIVREAVRPLQQGATEHVQICRGHDLDAAAAVEFKHARLLPFERDSTASTLWEIIALGGLLTDHEVHVASRSSDTVRMASRFTVPLDRAHSSLVSVDVHAVAKRFPSAIGMVVMMESRSEWSIHYSSAPTWKQTTEETGWVVVNEYPLQVYGDSQRACQLRTAMKLRPNTSDGDGSNTCSGITGCVGDIVIPSFREILSSHHQSVENFLLNSSKTTT</sequence>